<dbReference type="InterPro" id="IPR011042">
    <property type="entry name" value="6-blade_b-propeller_TolB-like"/>
</dbReference>
<dbReference type="SUPFAM" id="SSF49299">
    <property type="entry name" value="PKD domain"/>
    <property type="match status" value="2"/>
</dbReference>
<dbReference type="InterPro" id="IPR022409">
    <property type="entry name" value="PKD/Chitinase_dom"/>
</dbReference>
<dbReference type="RefSeq" id="WP_282335083.1">
    <property type="nucleotide sequence ID" value="NZ_JASBRG010000007.1"/>
</dbReference>
<dbReference type="InterPro" id="IPR013783">
    <property type="entry name" value="Ig-like_fold"/>
</dbReference>
<dbReference type="InterPro" id="IPR011659">
    <property type="entry name" value="WD40"/>
</dbReference>
<dbReference type="Gene3D" id="2.60.40.10">
    <property type="entry name" value="Immunoglobulins"/>
    <property type="match status" value="2"/>
</dbReference>
<dbReference type="PROSITE" id="PS51257">
    <property type="entry name" value="PROKAR_LIPOPROTEIN"/>
    <property type="match status" value="1"/>
</dbReference>
<dbReference type="EMBL" id="JASBRG010000007">
    <property type="protein sequence ID" value="MDI3320981.1"/>
    <property type="molecule type" value="Genomic_DNA"/>
</dbReference>
<protein>
    <submittedName>
        <fullName evidence="2">PKD domain-containing protein</fullName>
    </submittedName>
</protein>
<comment type="caution">
    <text evidence="2">The sequence shown here is derived from an EMBL/GenBank/DDBJ whole genome shotgun (WGS) entry which is preliminary data.</text>
</comment>
<dbReference type="InterPro" id="IPR029865">
    <property type="entry name" value="KIAA0319-like"/>
</dbReference>
<dbReference type="Proteomes" id="UP001226434">
    <property type="component" value="Unassembled WGS sequence"/>
</dbReference>
<dbReference type="Gene3D" id="2.120.10.30">
    <property type="entry name" value="TolB, C-terminal domain"/>
    <property type="match status" value="2"/>
</dbReference>
<sequence>MKIKEVQPLMVSKVEEMLCCIFATLFFVMLSFSCKKELSCESCREANKPPIAIAGPDQNITLPTDGISLDGSPSNDPDGTINTWLWKKISGPSAFSIINPSTAKTVVRNIVAGIYRFELTVTDNQDLSAKDTVTVIVDSIRTTNHPPVANAGADQIITLPATTATIDGSGSTDPDNNIAAYLWTKISGPSSSNIATANAAQTSVSNLVEGFYEFELLVTDASGLSDKDTVTITVTKRYPPCADCKIVFVSDRDGNAEIYSCDADGSNIKRLTNSAGDDDDPAWSPDGKKIAFMSARTGVPEIYTMNADGSNVTRRTFTESYSGHPTWSPDGAKIAYSSNTNGSANIWVVGATTGSPSLLLERQGRNVQPAWSPDGTKIAFASDWAAFDFVFDIYTIKPDGTGLVNVSDINIFDQINYLGPSWSPDGSKLAMEMRQPSGTDPKDIQIGVMNADGTGIRAIASDIKAWTATSWSGDGTSVAYTSVSGLRKDVAWASAKGTSKGIIVTNAWNPNWQH</sequence>
<reference evidence="2 3" key="1">
    <citation type="submission" date="2023-05" db="EMBL/GenBank/DDBJ databases">
        <title>Genome sequence of Pinibacter sp. MAH-24.</title>
        <authorList>
            <person name="Huq M.A."/>
        </authorList>
    </citation>
    <scope>NUCLEOTIDE SEQUENCE [LARGE SCALE GENOMIC DNA]</scope>
    <source>
        <strain evidence="2 3">MAH-24</strain>
    </source>
</reference>
<evidence type="ECO:0000259" key="1">
    <source>
        <dbReference type="SMART" id="SM00089"/>
    </source>
</evidence>
<keyword evidence="3" id="KW-1185">Reference proteome</keyword>
<dbReference type="PANTHER" id="PTHR46182">
    <property type="entry name" value="FI19480P1"/>
    <property type="match status" value="1"/>
</dbReference>
<dbReference type="Pfam" id="PF22352">
    <property type="entry name" value="K319L-like_PKD"/>
    <property type="match status" value="2"/>
</dbReference>
<accession>A0ABT6REH6</accession>
<name>A0ABT6REH6_9BACT</name>
<gene>
    <name evidence="2" type="ORF">QJ048_14410</name>
</gene>
<proteinExistence type="predicted"/>
<evidence type="ECO:0000313" key="3">
    <source>
        <dbReference type="Proteomes" id="UP001226434"/>
    </source>
</evidence>
<organism evidence="2 3">
    <name type="scientific">Pinibacter soli</name>
    <dbReference type="NCBI Taxonomy" id="3044211"/>
    <lineage>
        <taxon>Bacteria</taxon>
        <taxon>Pseudomonadati</taxon>
        <taxon>Bacteroidota</taxon>
        <taxon>Chitinophagia</taxon>
        <taxon>Chitinophagales</taxon>
        <taxon>Chitinophagaceae</taxon>
        <taxon>Pinibacter</taxon>
    </lineage>
</organism>
<dbReference type="InterPro" id="IPR035986">
    <property type="entry name" value="PKD_dom_sf"/>
</dbReference>
<feature type="domain" description="PKD/Chitinase" evidence="1">
    <location>
        <begin position="148"/>
        <end position="237"/>
    </location>
</feature>
<dbReference type="Pfam" id="PF07676">
    <property type="entry name" value="PD40"/>
    <property type="match status" value="2"/>
</dbReference>
<dbReference type="PANTHER" id="PTHR46182:SF2">
    <property type="entry name" value="FI19480P1"/>
    <property type="match status" value="1"/>
</dbReference>
<evidence type="ECO:0000313" key="2">
    <source>
        <dbReference type="EMBL" id="MDI3320981.1"/>
    </source>
</evidence>
<feature type="domain" description="PKD/Chitinase" evidence="1">
    <location>
        <begin position="55"/>
        <end position="140"/>
    </location>
</feature>
<dbReference type="Pfam" id="PF26549">
    <property type="entry name" value="Tricorn_N"/>
    <property type="match status" value="1"/>
</dbReference>
<dbReference type="SUPFAM" id="SSF69304">
    <property type="entry name" value="Tricorn protease N-terminal domain"/>
    <property type="match status" value="1"/>
</dbReference>
<dbReference type="SMART" id="SM00089">
    <property type="entry name" value="PKD"/>
    <property type="match status" value="2"/>
</dbReference>